<name>A0A0G4PN24_PENC3</name>
<dbReference type="AlphaFoldDB" id="A0A0G4PN24"/>
<reference evidence="1 2" key="1">
    <citation type="journal article" date="2014" name="Nat. Commun.">
        <title>Multiple recent horizontal transfers of a large genomic region in cheese making fungi.</title>
        <authorList>
            <person name="Cheeseman K."/>
            <person name="Ropars J."/>
            <person name="Renault P."/>
            <person name="Dupont J."/>
            <person name="Gouzy J."/>
            <person name="Branca A."/>
            <person name="Abraham A.L."/>
            <person name="Ceppi M."/>
            <person name="Conseiller E."/>
            <person name="Debuchy R."/>
            <person name="Malagnac F."/>
            <person name="Goarin A."/>
            <person name="Silar P."/>
            <person name="Lacoste S."/>
            <person name="Sallet E."/>
            <person name="Bensimon A."/>
            <person name="Giraud T."/>
            <person name="Brygoo Y."/>
        </authorList>
    </citation>
    <scope>NUCLEOTIDE SEQUENCE [LARGE SCALE GENOMIC DNA]</scope>
    <source>
        <strain evidence="2">FM 013</strain>
    </source>
</reference>
<proteinExistence type="predicted"/>
<evidence type="ECO:0000313" key="1">
    <source>
        <dbReference type="EMBL" id="CRL27566.1"/>
    </source>
</evidence>
<organism evidence="1 2">
    <name type="scientific">Penicillium camemberti (strain FM 013)</name>
    <dbReference type="NCBI Taxonomy" id="1429867"/>
    <lineage>
        <taxon>Eukaryota</taxon>
        <taxon>Fungi</taxon>
        <taxon>Dikarya</taxon>
        <taxon>Ascomycota</taxon>
        <taxon>Pezizomycotina</taxon>
        <taxon>Eurotiomycetes</taxon>
        <taxon>Eurotiomycetidae</taxon>
        <taxon>Eurotiales</taxon>
        <taxon>Aspergillaceae</taxon>
        <taxon>Penicillium</taxon>
    </lineage>
</organism>
<accession>A0A0G4PN24</accession>
<gene>
    <name evidence="1" type="ORF">PCAMFM013_S023g000024</name>
</gene>
<keyword evidence="2" id="KW-1185">Reference proteome</keyword>
<dbReference type="EMBL" id="HG793156">
    <property type="protein sequence ID" value="CRL27566.1"/>
    <property type="molecule type" value="Genomic_DNA"/>
</dbReference>
<sequence length="56" mass="6070">MCSGAKICVSGRTNEQHYWEGQSPVEIVHANSLEKAKLASLATKHGMPRDQSTDNG</sequence>
<dbReference type="Proteomes" id="UP000053732">
    <property type="component" value="Unassembled WGS sequence"/>
</dbReference>
<evidence type="ECO:0000313" key="2">
    <source>
        <dbReference type="Proteomes" id="UP000053732"/>
    </source>
</evidence>
<protein>
    <submittedName>
        <fullName evidence="1">Str. FM013</fullName>
    </submittedName>
</protein>